<feature type="active site" description="Proton acceptor" evidence="9">
    <location>
        <position position="440"/>
    </location>
</feature>
<dbReference type="Pfam" id="PF01179">
    <property type="entry name" value="Cu_amine_oxid"/>
    <property type="match status" value="1"/>
</dbReference>
<evidence type="ECO:0000256" key="9">
    <source>
        <dbReference type="PIRSR" id="PIRSR600269-50"/>
    </source>
</evidence>
<evidence type="ECO:0000259" key="12">
    <source>
        <dbReference type="Pfam" id="PF01179"/>
    </source>
</evidence>
<gene>
    <name evidence="14" type="ORF">KFL_000300120</name>
</gene>
<dbReference type="OMA" id="QDGNIEC"/>
<keyword evidence="15" id="KW-1185">Reference proteome</keyword>
<name>A0A0U9HIE8_KLENI</name>
<comment type="cofactor">
    <cofactor evidence="11">
        <name>Cu cation</name>
        <dbReference type="ChEBI" id="CHEBI:23378"/>
    </cofactor>
    <text evidence="11">Contains 1 topaquinone per subunit.</text>
</comment>
<sequence>MAARSQAVVSGGSCCRTAPAGQLEALPASAVPEETLYSSVKLSKGEECVGGDCSKCTSVDCRCQKCLTRRVVGMTQTQAMVPAAPSPKGVPVARAPAVHPLDPLSPAEIAVAIATVRSAGATPELRDSMRFIEICLNEPDKDVVALADALIPFPGHRVTPTPLPRVELAGKRSPPRPTQLPAREARLTVYNKANNETTIWVVQLKEVHARQRGGHHRGTVKSVEVIPDVQPAMDAAEYAQCESLVKAYEPFIEAMKKRGVDDMELIMVDPWCVGWYSEQEDPSRRLAAPLLFCRTESDCPMENGYARPVEGIFILVDLQFMKVIKFEDRALVPLPPSDPLRNYTAGESRGYGGTDRTDLKPLLVVQPEGPSFKVNGYAVEWQKWSFRIGFTPKEGLVIHTLAYDDGPRGRRAIAHRMSFVEMVVPYGDPAAPHYRKNAFDAGEDGLGKNAHSLKKGCDCVGFIKYFDAHFTNFLGGVETIENAVCMHEEDHGMLWKHQDWRTADTEVRRSRRLVVSFVCTIANYEYGFFWHFYQDGRIEGEVKLTGILSLGSLRDGEVRKHGTIIAPGLYAPIHQHFFVARMDMSVDSRPGEGHNEVVELNVHTEDKGPKNPHANAFYTEETVLGSELQAQRDCSPSTARHWIVRNTRTVNRTGYPTGYKLVPGSNCLPFCHPDAKFLRRAKFLEHNLWVTQYKRGELFPGGDFPNQNPRLGEGLPTWTQRDAKLSDADVVLWYVFGVTHVPRPEDWPVMPCETIGFHLMPHGFFNCSPAIDVPPAAEEKTQMETGNGAANTELPRALISKL</sequence>
<feature type="modified residue" description="2',4',5'-topaquinone" evidence="10">
    <location>
        <position position="524"/>
    </location>
</feature>
<feature type="domain" description="Copper amine oxidase catalytic" evidence="12">
    <location>
        <begin position="364"/>
        <end position="771"/>
    </location>
</feature>
<evidence type="ECO:0000256" key="8">
    <source>
        <dbReference type="ARBA" id="ARBA00023157"/>
    </source>
</evidence>
<dbReference type="GO" id="GO:0009308">
    <property type="term" value="P:amine metabolic process"/>
    <property type="evidence" value="ECO:0000318"/>
    <property type="project" value="GO_Central"/>
</dbReference>
<feature type="domain" description="Copper amine oxidase N3-terminal" evidence="13">
    <location>
        <begin position="231"/>
        <end position="333"/>
    </location>
</feature>
<evidence type="ECO:0000256" key="11">
    <source>
        <dbReference type="RuleBase" id="RU000672"/>
    </source>
</evidence>
<dbReference type="GO" id="GO:0048038">
    <property type="term" value="F:quinone binding"/>
    <property type="evidence" value="ECO:0007669"/>
    <property type="project" value="InterPro"/>
</dbReference>
<keyword evidence="8" id="KW-1015">Disulfide bond</keyword>
<dbReference type="Gene3D" id="3.10.450.40">
    <property type="match status" value="2"/>
</dbReference>
<dbReference type="InterPro" id="IPR015798">
    <property type="entry name" value="Cu_amine_oxidase_C"/>
</dbReference>
<keyword evidence="4 11" id="KW-0479">Metal-binding</keyword>
<keyword evidence="5 9" id="KW-0801">TPQ</keyword>
<evidence type="ECO:0000259" key="13">
    <source>
        <dbReference type="Pfam" id="PF02728"/>
    </source>
</evidence>
<evidence type="ECO:0000256" key="4">
    <source>
        <dbReference type="ARBA" id="ARBA00022723"/>
    </source>
</evidence>
<evidence type="ECO:0000256" key="7">
    <source>
        <dbReference type="ARBA" id="ARBA00023008"/>
    </source>
</evidence>
<dbReference type="InterPro" id="IPR049948">
    <property type="entry name" value="Cu_Am_ox_TPQ-bd"/>
</dbReference>
<dbReference type="PANTHER" id="PTHR10638:SF41">
    <property type="entry name" value="AMINE OXIDASE"/>
    <property type="match status" value="1"/>
</dbReference>
<dbReference type="EMBL" id="DF236979">
    <property type="protein sequence ID" value="GAQ79414.1"/>
    <property type="molecule type" value="Genomic_DNA"/>
</dbReference>
<protein>
    <recommendedName>
        <fullName evidence="11">Amine oxidase</fullName>
        <ecNumber evidence="11">1.4.3.-</ecNumber>
    </recommendedName>
</protein>
<dbReference type="GO" id="GO:0008131">
    <property type="term" value="F:primary methylamine oxidase activity"/>
    <property type="evidence" value="ECO:0000318"/>
    <property type="project" value="GO_Central"/>
</dbReference>
<dbReference type="FunFam" id="2.70.98.20:FF:000001">
    <property type="entry name" value="Amine oxidase"/>
    <property type="match status" value="1"/>
</dbReference>
<keyword evidence="7 11" id="KW-0186">Copper</keyword>
<comment type="PTM">
    <text evidence="10 11">Topaquinone (TPQ) is generated by copper-dependent autoxidation of a specific tyrosyl residue.</text>
</comment>
<evidence type="ECO:0000256" key="10">
    <source>
        <dbReference type="PIRSR" id="PIRSR600269-51"/>
    </source>
</evidence>
<dbReference type="SUPFAM" id="SSF54416">
    <property type="entry name" value="Amine oxidase N-terminal region"/>
    <property type="match status" value="2"/>
</dbReference>
<evidence type="ECO:0000313" key="14">
    <source>
        <dbReference type="EMBL" id="GAQ79414.1"/>
    </source>
</evidence>
<dbReference type="InterPro" id="IPR016182">
    <property type="entry name" value="Cu_amine_oxidase_N-reg"/>
</dbReference>
<dbReference type="NCBIfam" id="NF008559">
    <property type="entry name" value="PRK11504.1"/>
    <property type="match status" value="1"/>
</dbReference>
<dbReference type="EC" id="1.4.3.-" evidence="11"/>
<accession>A0A0U9HIE8</accession>
<dbReference type="AlphaFoldDB" id="A0A0U9HIE8"/>
<keyword evidence="6 11" id="KW-0560">Oxidoreductase</keyword>
<dbReference type="InterPro" id="IPR000269">
    <property type="entry name" value="Cu_amine_oxidase"/>
</dbReference>
<organism evidence="14 15">
    <name type="scientific">Klebsormidium nitens</name>
    <name type="common">Green alga</name>
    <name type="synonym">Ulothrix nitens</name>
    <dbReference type="NCBI Taxonomy" id="105231"/>
    <lineage>
        <taxon>Eukaryota</taxon>
        <taxon>Viridiplantae</taxon>
        <taxon>Streptophyta</taxon>
        <taxon>Klebsormidiophyceae</taxon>
        <taxon>Klebsormidiales</taxon>
        <taxon>Klebsormidiaceae</taxon>
        <taxon>Klebsormidium</taxon>
    </lineage>
</organism>
<evidence type="ECO:0000256" key="3">
    <source>
        <dbReference type="ARBA" id="ARBA00011738"/>
    </source>
</evidence>
<evidence type="ECO:0000256" key="1">
    <source>
        <dbReference type="ARBA" id="ARBA00001935"/>
    </source>
</evidence>
<comment type="similarity">
    <text evidence="2 11">Belongs to the copper/topaquinone oxidase family.</text>
</comment>
<evidence type="ECO:0000256" key="2">
    <source>
        <dbReference type="ARBA" id="ARBA00007983"/>
    </source>
</evidence>
<evidence type="ECO:0000256" key="5">
    <source>
        <dbReference type="ARBA" id="ARBA00022772"/>
    </source>
</evidence>
<dbReference type="Pfam" id="PF02728">
    <property type="entry name" value="Cu_amine_oxidN3"/>
    <property type="match status" value="1"/>
</dbReference>
<evidence type="ECO:0000256" key="6">
    <source>
        <dbReference type="ARBA" id="ARBA00023002"/>
    </source>
</evidence>
<evidence type="ECO:0000313" key="15">
    <source>
        <dbReference type="Proteomes" id="UP000054558"/>
    </source>
</evidence>
<feature type="active site" description="Schiff-base intermediate with substrate; via topaquinone" evidence="9">
    <location>
        <position position="524"/>
    </location>
</feature>
<dbReference type="Proteomes" id="UP000054558">
    <property type="component" value="Unassembled WGS sequence"/>
</dbReference>
<dbReference type="FunFam" id="3.10.450.40:FF:000002">
    <property type="entry name" value="Amine oxidase"/>
    <property type="match status" value="1"/>
</dbReference>
<reference evidence="14 15" key="1">
    <citation type="journal article" date="2014" name="Nat. Commun.">
        <title>Klebsormidium flaccidum genome reveals primary factors for plant terrestrial adaptation.</title>
        <authorList>
            <person name="Hori K."/>
            <person name="Maruyama F."/>
            <person name="Fujisawa T."/>
            <person name="Togashi T."/>
            <person name="Yamamoto N."/>
            <person name="Seo M."/>
            <person name="Sato S."/>
            <person name="Yamada T."/>
            <person name="Mori H."/>
            <person name="Tajima N."/>
            <person name="Moriyama T."/>
            <person name="Ikeuchi M."/>
            <person name="Watanabe M."/>
            <person name="Wada H."/>
            <person name="Kobayashi K."/>
            <person name="Saito M."/>
            <person name="Masuda T."/>
            <person name="Sasaki-Sekimoto Y."/>
            <person name="Mashiguchi K."/>
            <person name="Awai K."/>
            <person name="Shimojima M."/>
            <person name="Masuda S."/>
            <person name="Iwai M."/>
            <person name="Nobusawa T."/>
            <person name="Narise T."/>
            <person name="Kondo S."/>
            <person name="Saito H."/>
            <person name="Sato R."/>
            <person name="Murakawa M."/>
            <person name="Ihara Y."/>
            <person name="Oshima-Yamada Y."/>
            <person name="Ohtaka K."/>
            <person name="Satoh M."/>
            <person name="Sonobe K."/>
            <person name="Ishii M."/>
            <person name="Ohtani R."/>
            <person name="Kanamori-Sato M."/>
            <person name="Honoki R."/>
            <person name="Miyazaki D."/>
            <person name="Mochizuki H."/>
            <person name="Umetsu J."/>
            <person name="Higashi K."/>
            <person name="Shibata D."/>
            <person name="Kamiya Y."/>
            <person name="Sato N."/>
            <person name="Nakamura Y."/>
            <person name="Tabata S."/>
            <person name="Ida S."/>
            <person name="Kurokawa K."/>
            <person name="Ohta H."/>
        </authorList>
    </citation>
    <scope>NUCLEOTIDE SEQUENCE [LARGE SCALE GENOMIC DNA]</scope>
    <source>
        <strain evidence="14 15">NIES-2285</strain>
    </source>
</reference>
<dbReference type="PROSITE" id="PS01164">
    <property type="entry name" value="COPPER_AMINE_OXID_1"/>
    <property type="match status" value="1"/>
</dbReference>
<dbReference type="OrthoDB" id="5379943at2759"/>
<dbReference type="InterPro" id="IPR015802">
    <property type="entry name" value="Cu_amine_oxidase_N3"/>
</dbReference>
<dbReference type="PANTHER" id="PTHR10638">
    <property type="entry name" value="COPPER AMINE OXIDASE"/>
    <property type="match status" value="1"/>
</dbReference>
<comment type="cofactor">
    <cofactor evidence="1">
        <name>Cu cation</name>
        <dbReference type="ChEBI" id="CHEBI:23378"/>
    </cofactor>
</comment>
<dbReference type="Gene3D" id="2.70.98.20">
    <property type="entry name" value="Copper amine oxidase, catalytic domain"/>
    <property type="match status" value="1"/>
</dbReference>
<dbReference type="InterPro" id="IPR036460">
    <property type="entry name" value="Cu_amine_oxidase_C_sf"/>
</dbReference>
<dbReference type="STRING" id="105231.A0A0U9HIE8"/>
<proteinExistence type="inferred from homology"/>
<comment type="subunit">
    <text evidence="3">Homodimer.</text>
</comment>
<dbReference type="SUPFAM" id="SSF49998">
    <property type="entry name" value="Amine oxidase catalytic domain"/>
    <property type="match status" value="1"/>
</dbReference>
<dbReference type="GO" id="GO:0005507">
    <property type="term" value="F:copper ion binding"/>
    <property type="evidence" value="ECO:0000318"/>
    <property type="project" value="GO_Central"/>
</dbReference>